<organism evidence="1 2">
    <name type="scientific">Holothuria leucospilota</name>
    <name type="common">Black long sea cucumber</name>
    <name type="synonym">Mertensiothuria leucospilota</name>
    <dbReference type="NCBI Taxonomy" id="206669"/>
    <lineage>
        <taxon>Eukaryota</taxon>
        <taxon>Metazoa</taxon>
        <taxon>Echinodermata</taxon>
        <taxon>Eleutherozoa</taxon>
        <taxon>Echinozoa</taxon>
        <taxon>Holothuroidea</taxon>
        <taxon>Aspidochirotacea</taxon>
        <taxon>Aspidochirotida</taxon>
        <taxon>Holothuriidae</taxon>
        <taxon>Holothuria</taxon>
    </lineage>
</organism>
<proteinExistence type="predicted"/>
<accession>A0A9Q1CK06</accession>
<dbReference type="EMBL" id="JAIZAY010000003">
    <property type="protein sequence ID" value="KAJ8046115.1"/>
    <property type="molecule type" value="Genomic_DNA"/>
</dbReference>
<protein>
    <submittedName>
        <fullName evidence="1">Uncharacterized protein</fullName>
    </submittedName>
</protein>
<comment type="caution">
    <text evidence="1">The sequence shown here is derived from an EMBL/GenBank/DDBJ whole genome shotgun (WGS) entry which is preliminary data.</text>
</comment>
<evidence type="ECO:0000313" key="1">
    <source>
        <dbReference type="EMBL" id="KAJ8046115.1"/>
    </source>
</evidence>
<evidence type="ECO:0000313" key="2">
    <source>
        <dbReference type="Proteomes" id="UP001152320"/>
    </source>
</evidence>
<dbReference type="AlphaFoldDB" id="A0A9Q1CK06"/>
<name>A0A9Q1CK06_HOLLE</name>
<dbReference type="Proteomes" id="UP001152320">
    <property type="component" value="Chromosome 3"/>
</dbReference>
<gene>
    <name evidence="1" type="ORF">HOLleu_09301</name>
</gene>
<keyword evidence="2" id="KW-1185">Reference proteome</keyword>
<sequence length="266" mass="29794">MLQKYAEKAEKQFAIIEEKHAQLIEITEGETEFENEEKWMAECCGSDSHFAAICPAVYGGNEGAVRNQLNGGAEPFQPVRKSTNIATVAERADSELQSWGTSSVATSVRRLVRVLLDGGSRMTLVRKGIFPRTDDDKYQDHDLTVVGSGHVKKKLRLLDCHISDIEGNWSCPLTVIEIDNLCADTPVVLPEQFRQYDHLKDVDIQAVPSETIDVLLGVDNSHLMAWQEYILGKFLTSLSQSSRIEKKTEKLVEDVVSATFCCQERF</sequence>
<reference evidence="1" key="1">
    <citation type="submission" date="2021-10" db="EMBL/GenBank/DDBJ databases">
        <title>Tropical sea cucumber genome reveals ecological adaptation and Cuvierian tubules defense mechanism.</title>
        <authorList>
            <person name="Chen T."/>
        </authorList>
    </citation>
    <scope>NUCLEOTIDE SEQUENCE</scope>
    <source>
        <strain evidence="1">Nanhai2018</strain>
        <tissue evidence="1">Muscle</tissue>
    </source>
</reference>